<organism evidence="2 3">
    <name type="scientific">Microtetraspora fusca</name>
    <dbReference type="NCBI Taxonomy" id="1997"/>
    <lineage>
        <taxon>Bacteria</taxon>
        <taxon>Bacillati</taxon>
        <taxon>Actinomycetota</taxon>
        <taxon>Actinomycetes</taxon>
        <taxon>Streptosporangiales</taxon>
        <taxon>Streptosporangiaceae</taxon>
        <taxon>Microtetraspora</taxon>
    </lineage>
</organism>
<name>A0ABW6V878_MICFU</name>
<gene>
    <name evidence="2" type="ORF">ACFY05_22020</name>
</gene>
<evidence type="ECO:0000259" key="1">
    <source>
        <dbReference type="Pfam" id="PF01814"/>
    </source>
</evidence>
<accession>A0ABW6V878</accession>
<dbReference type="Gene3D" id="1.20.120.520">
    <property type="entry name" value="nmb1532 protein domain like"/>
    <property type="match status" value="1"/>
</dbReference>
<dbReference type="RefSeq" id="WP_066932669.1">
    <property type="nucleotide sequence ID" value="NZ_BBYK01000038.1"/>
</dbReference>
<dbReference type="EMBL" id="JBIAXI010000013">
    <property type="protein sequence ID" value="MFF4775533.1"/>
    <property type="molecule type" value="Genomic_DNA"/>
</dbReference>
<feature type="domain" description="Hemerythrin-like" evidence="1">
    <location>
        <begin position="15"/>
        <end position="128"/>
    </location>
</feature>
<dbReference type="PANTHER" id="PTHR35585">
    <property type="entry name" value="HHE DOMAIN PROTEIN (AFU_ORTHOLOGUE AFUA_4G00730)"/>
    <property type="match status" value="1"/>
</dbReference>
<protein>
    <submittedName>
        <fullName evidence="2">Hemerythrin domain-containing protein</fullName>
    </submittedName>
</protein>
<comment type="caution">
    <text evidence="2">The sequence shown here is derived from an EMBL/GenBank/DDBJ whole genome shotgun (WGS) entry which is preliminary data.</text>
</comment>
<reference evidence="2 3" key="1">
    <citation type="submission" date="2024-10" db="EMBL/GenBank/DDBJ databases">
        <title>The Natural Products Discovery Center: Release of the First 8490 Sequenced Strains for Exploring Actinobacteria Biosynthetic Diversity.</title>
        <authorList>
            <person name="Kalkreuter E."/>
            <person name="Kautsar S.A."/>
            <person name="Yang D."/>
            <person name="Bader C.D."/>
            <person name="Teijaro C.N."/>
            <person name="Fluegel L."/>
            <person name="Davis C.M."/>
            <person name="Simpson J.R."/>
            <person name="Lauterbach L."/>
            <person name="Steele A.D."/>
            <person name="Gui C."/>
            <person name="Meng S."/>
            <person name="Li G."/>
            <person name="Viehrig K."/>
            <person name="Ye F."/>
            <person name="Su P."/>
            <person name="Kiefer A.F."/>
            <person name="Nichols A."/>
            <person name="Cepeda A.J."/>
            <person name="Yan W."/>
            <person name="Fan B."/>
            <person name="Jiang Y."/>
            <person name="Adhikari A."/>
            <person name="Zheng C.-J."/>
            <person name="Schuster L."/>
            <person name="Cowan T.M."/>
            <person name="Smanski M.J."/>
            <person name="Chevrette M.G."/>
            <person name="De Carvalho L.P.S."/>
            <person name="Shen B."/>
        </authorList>
    </citation>
    <scope>NUCLEOTIDE SEQUENCE [LARGE SCALE GENOMIC DNA]</scope>
    <source>
        <strain evidence="2 3">NPDC001281</strain>
    </source>
</reference>
<evidence type="ECO:0000313" key="2">
    <source>
        <dbReference type="EMBL" id="MFF4775533.1"/>
    </source>
</evidence>
<dbReference type="Proteomes" id="UP001602119">
    <property type="component" value="Unassembled WGS sequence"/>
</dbReference>
<dbReference type="PANTHER" id="PTHR35585:SF1">
    <property type="entry name" value="HHE DOMAIN PROTEIN (AFU_ORTHOLOGUE AFUA_4G00730)"/>
    <property type="match status" value="1"/>
</dbReference>
<dbReference type="InterPro" id="IPR012312">
    <property type="entry name" value="Hemerythrin-like"/>
</dbReference>
<keyword evidence="3" id="KW-1185">Reference proteome</keyword>
<proteinExistence type="predicted"/>
<evidence type="ECO:0000313" key="3">
    <source>
        <dbReference type="Proteomes" id="UP001602119"/>
    </source>
</evidence>
<dbReference type="Pfam" id="PF01814">
    <property type="entry name" value="Hemerythrin"/>
    <property type="match status" value="1"/>
</dbReference>
<sequence length="200" mass="22395">MDRQTTPETMREHDVIDLLLRQHSLIRDLFDEVDRSQGDARKEAFARLLRLLAVHETAEEEIVHPFARRKLVDGESIIDSRLKEEHEAKEMLSRMDGMDTSTSEFSRQLQILRASVFAHAAAEERYEFAELRASTSQAERRALAVGVKAAEALAPTHPHAGVESAAANLLLGPPVAIMDRARDVIRKAMGKKTTGEESTE</sequence>